<gene>
    <name evidence="4" type="primary">LOC121138564</name>
</gene>
<feature type="domain" description="Disks large homolog 5 N-terminal" evidence="2">
    <location>
        <begin position="52"/>
        <end position="129"/>
    </location>
</feature>
<evidence type="ECO:0000259" key="2">
    <source>
        <dbReference type="Pfam" id="PF04822"/>
    </source>
</evidence>
<name>A0ABM2X8D9_MESAU</name>
<dbReference type="Proteomes" id="UP000886700">
    <property type="component" value="Unplaced"/>
</dbReference>
<feature type="compositionally biased region" description="Basic residues" evidence="1">
    <location>
        <begin position="22"/>
        <end position="33"/>
    </location>
</feature>
<protein>
    <submittedName>
        <fullName evidence="4">Disks large homolog 5-like</fullName>
    </submittedName>
</protein>
<reference evidence="4" key="1">
    <citation type="submission" date="2025-08" db="UniProtKB">
        <authorList>
            <consortium name="RefSeq"/>
        </authorList>
    </citation>
    <scope>IDENTIFICATION</scope>
    <source>
        <tissue evidence="4">Liver</tissue>
    </source>
</reference>
<dbReference type="InterPro" id="IPR006907">
    <property type="entry name" value="DLG5_N"/>
</dbReference>
<accession>A0ABM2X8D9</accession>
<dbReference type="GeneID" id="121138564"/>
<sequence>MLARLGRLFGRENGERGETRERQKKAGLRSQRKPWRSKWFWRRHRTTEEAPPQLSTSPEQEQQMKELEKLTIQLHHMTCERNELRGILANYSNKDLNNRLNFELEMLTMEHNQLMSDLQKLPMEISDALDKCKRLMEETESLSYWHGQVLREWIQLKKNVHASRLKNRLLRKEQIELQESCEEVKRLFKEIHEICDPCAEQHQVG</sequence>
<keyword evidence="3" id="KW-1185">Reference proteome</keyword>
<dbReference type="PANTHER" id="PTHR21558">
    <property type="entry name" value="SPEER/SPETEX"/>
    <property type="match status" value="1"/>
</dbReference>
<evidence type="ECO:0000256" key="1">
    <source>
        <dbReference type="SAM" id="MobiDB-lite"/>
    </source>
</evidence>
<dbReference type="RefSeq" id="XP_040597171.1">
    <property type="nucleotide sequence ID" value="XM_040741237.1"/>
</dbReference>
<proteinExistence type="predicted"/>
<feature type="compositionally biased region" description="Basic and acidic residues" evidence="1">
    <location>
        <begin position="9"/>
        <end position="21"/>
    </location>
</feature>
<dbReference type="Pfam" id="PF04822">
    <property type="entry name" value="Takusan"/>
    <property type="match status" value="1"/>
</dbReference>
<organism evidence="3 4">
    <name type="scientific">Mesocricetus auratus</name>
    <name type="common">Golden hamster</name>
    <dbReference type="NCBI Taxonomy" id="10036"/>
    <lineage>
        <taxon>Eukaryota</taxon>
        <taxon>Metazoa</taxon>
        <taxon>Chordata</taxon>
        <taxon>Craniata</taxon>
        <taxon>Vertebrata</taxon>
        <taxon>Euteleostomi</taxon>
        <taxon>Mammalia</taxon>
        <taxon>Eutheria</taxon>
        <taxon>Euarchontoglires</taxon>
        <taxon>Glires</taxon>
        <taxon>Rodentia</taxon>
        <taxon>Myomorpha</taxon>
        <taxon>Muroidea</taxon>
        <taxon>Cricetidae</taxon>
        <taxon>Cricetinae</taxon>
        <taxon>Mesocricetus</taxon>
    </lineage>
</organism>
<evidence type="ECO:0000313" key="3">
    <source>
        <dbReference type="Proteomes" id="UP000886700"/>
    </source>
</evidence>
<feature type="region of interest" description="Disordered" evidence="1">
    <location>
        <begin position="1"/>
        <end position="33"/>
    </location>
</feature>
<evidence type="ECO:0000313" key="4">
    <source>
        <dbReference type="RefSeq" id="XP_040597171.1"/>
    </source>
</evidence>